<dbReference type="AlphaFoldDB" id="A0A4R6S316"/>
<protein>
    <submittedName>
        <fullName evidence="1">Uncharacterized protein</fullName>
    </submittedName>
</protein>
<proteinExistence type="predicted"/>
<evidence type="ECO:0000313" key="1">
    <source>
        <dbReference type="EMBL" id="TDP94000.1"/>
    </source>
</evidence>
<dbReference type="Pfam" id="PF20062">
    <property type="entry name" value="DUF6461"/>
    <property type="match status" value="1"/>
</dbReference>
<dbReference type="Proteomes" id="UP000295444">
    <property type="component" value="Unassembled WGS sequence"/>
</dbReference>
<keyword evidence="2" id="KW-1185">Reference proteome</keyword>
<gene>
    <name evidence="1" type="ORF">EV186_106394</name>
</gene>
<accession>A0A4R6S316</accession>
<name>A0A4R6S316_LABRH</name>
<sequence length="709" mass="75217">MWSRTIRHGPSLSVLGGMLAVMTEGTRPEPAMAQLTAAVVAALPSLRARVPAAPAAELGRLGVTHAHPPDSVAEAARELDPLLVERLVGALELAVGGLDLVVPAELVAAPEPHTGAVAIAAMPSWGAVVNGVSIVDRLRPGLTAAIVAVTAALADRAEVASLLVIDAGDEPTVAARHGASHLALAVLVAAGALRPVRLPMIGVPEVIGVGAGVAALLLRSRPMPAGYADAVLEHQRSTYLLPFGGLMDAVVREHRFALTEGEVASPPDFSGNGLVAVVGDGIVVRTGTADGHVPVVFSVVEQPPAPDPRAGWEEVVEVSWVAPRGGATVRAARARYARPVRLTAPPWPGEYRARVHARGRDGEDDERYEVIVWRAPAGPEVVHSRRDRLGHRLRGEPEPLRAVPAHAVYRWFEHHWLAEASTITVVRGASVAEVLRGFGADPDQPRSMTSLGADFGIDPWVAVLDLGEVVLAVEPNGWQGARRPVLRAVSATGVTASMYRNVNAVSRLSFARRGDVLASFEPGLDEPVGEVAEVLAGLDFADYEHRWAKALTVIERFTGYGLDDADLARLLDADVGYPILPLLAELPAVSRSDLRGWHSLGDLVDTVAALPDDRLRALAWRVARRVVQRLGVAEDPDVARVLTSRQLDEPAARRARSSELGGSAEPRWMWMTLHAATNPNELGAALGALQAAGYAVPGFLDEVRRELHA</sequence>
<dbReference type="EMBL" id="SNXZ01000006">
    <property type="protein sequence ID" value="TDP94000.1"/>
    <property type="molecule type" value="Genomic_DNA"/>
</dbReference>
<reference evidence="1 2" key="1">
    <citation type="submission" date="2019-03" db="EMBL/GenBank/DDBJ databases">
        <title>Genomic Encyclopedia of Type Strains, Phase IV (KMG-IV): sequencing the most valuable type-strain genomes for metagenomic binning, comparative biology and taxonomic classification.</title>
        <authorList>
            <person name="Goeker M."/>
        </authorList>
    </citation>
    <scope>NUCLEOTIDE SEQUENCE [LARGE SCALE GENOMIC DNA]</scope>
    <source>
        <strain evidence="1 2">DSM 45361</strain>
    </source>
</reference>
<comment type="caution">
    <text evidence="1">The sequence shown here is derived from an EMBL/GenBank/DDBJ whole genome shotgun (WGS) entry which is preliminary data.</text>
</comment>
<dbReference type="InterPro" id="IPR045592">
    <property type="entry name" value="DUF6461"/>
</dbReference>
<evidence type="ECO:0000313" key="2">
    <source>
        <dbReference type="Proteomes" id="UP000295444"/>
    </source>
</evidence>
<organism evidence="1 2">
    <name type="scientific">Labedaea rhizosphaerae</name>
    <dbReference type="NCBI Taxonomy" id="598644"/>
    <lineage>
        <taxon>Bacteria</taxon>
        <taxon>Bacillati</taxon>
        <taxon>Actinomycetota</taxon>
        <taxon>Actinomycetes</taxon>
        <taxon>Pseudonocardiales</taxon>
        <taxon>Pseudonocardiaceae</taxon>
        <taxon>Labedaea</taxon>
    </lineage>
</organism>